<dbReference type="PANTHER" id="PTHR46601:SF1">
    <property type="entry name" value="ADF-H DOMAIN-CONTAINING PROTEIN"/>
    <property type="match status" value="1"/>
</dbReference>
<keyword evidence="2" id="KW-1185">Reference proteome</keyword>
<accession>A0AAD9UUW8</accession>
<name>A0AAD9UUW8_ACRCE</name>
<dbReference type="AlphaFoldDB" id="A0AAD9UUW8"/>
<dbReference type="EMBL" id="JARQWQ010000109">
    <property type="protein sequence ID" value="KAK2550520.1"/>
    <property type="molecule type" value="Genomic_DNA"/>
</dbReference>
<dbReference type="PANTHER" id="PTHR46601">
    <property type="entry name" value="ULP_PROTEASE DOMAIN-CONTAINING PROTEIN"/>
    <property type="match status" value="1"/>
</dbReference>
<reference evidence="1" key="1">
    <citation type="journal article" date="2023" name="G3 (Bethesda)">
        <title>Whole genome assembly and annotation of the endangered Caribbean coral Acropora cervicornis.</title>
        <authorList>
            <person name="Selwyn J.D."/>
            <person name="Vollmer S.V."/>
        </authorList>
    </citation>
    <scope>NUCLEOTIDE SEQUENCE</scope>
    <source>
        <strain evidence="1">K2</strain>
    </source>
</reference>
<proteinExistence type="predicted"/>
<evidence type="ECO:0000313" key="1">
    <source>
        <dbReference type="EMBL" id="KAK2550520.1"/>
    </source>
</evidence>
<comment type="caution">
    <text evidence="1">The sequence shown here is derived from an EMBL/GenBank/DDBJ whole genome shotgun (WGS) entry which is preliminary data.</text>
</comment>
<reference evidence="1" key="2">
    <citation type="journal article" date="2023" name="Science">
        <title>Genomic signatures of disease resistance in endangered staghorn corals.</title>
        <authorList>
            <person name="Vollmer S.V."/>
            <person name="Selwyn J.D."/>
            <person name="Despard B.A."/>
            <person name="Roesel C.L."/>
        </authorList>
    </citation>
    <scope>NUCLEOTIDE SEQUENCE</scope>
    <source>
        <strain evidence="1">K2</strain>
    </source>
</reference>
<organism evidence="1 2">
    <name type="scientific">Acropora cervicornis</name>
    <name type="common">Staghorn coral</name>
    <dbReference type="NCBI Taxonomy" id="6130"/>
    <lineage>
        <taxon>Eukaryota</taxon>
        <taxon>Metazoa</taxon>
        <taxon>Cnidaria</taxon>
        <taxon>Anthozoa</taxon>
        <taxon>Hexacorallia</taxon>
        <taxon>Scleractinia</taxon>
        <taxon>Astrocoeniina</taxon>
        <taxon>Acroporidae</taxon>
        <taxon>Acropora</taxon>
    </lineage>
</organism>
<protein>
    <submittedName>
        <fullName evidence="1">Uncharacterized protein</fullName>
    </submittedName>
</protein>
<dbReference type="Proteomes" id="UP001249851">
    <property type="component" value="Unassembled WGS sequence"/>
</dbReference>
<sequence length="248" mass="28535">MYDFLVQHFSQPARSSFSARTNSVQLKRRIFYFVPSSGEGSVIRNRTGRRFTELKGIQKLHCAKTTPQQGKVYGRQRSCYCINCIVNEEEECTNKVWLDEWKQVELAREGDVATTRQAGEAPVLDQDTASYIADLANKDSTVAIAAEEDPVYDFYLLKVTSDGVEELDSDVTDDYQCHYQQGDRVLKGHFFIRENIHDMTFTIDLKRTAIVYAGTVRHICGELPVRKRVRKFIYKLPLRENEEIIASM</sequence>
<evidence type="ECO:0000313" key="2">
    <source>
        <dbReference type="Proteomes" id="UP001249851"/>
    </source>
</evidence>
<gene>
    <name evidence="1" type="ORF">P5673_028718</name>
</gene>